<dbReference type="RefSeq" id="WP_009678628.1">
    <property type="nucleotide sequence ID" value="NZ_AEUD01000004.1"/>
</dbReference>
<name>F1YH41_9ACTN</name>
<dbReference type="EMBL" id="AEUD01000004">
    <property type="protein sequence ID" value="EGD55956.1"/>
    <property type="molecule type" value="Genomic_DNA"/>
</dbReference>
<dbReference type="InterPro" id="IPR015943">
    <property type="entry name" value="WD40/YVTN_repeat-like_dom_sf"/>
</dbReference>
<sequence>MLNTRLHASALAVCAALLAGCSAGTTDSSSDDDGHEHAHVAENRSASPRLVVAYDGGVRVLDGETLAQVADLPRDGFLRLNDAGDSRHVFVTTEDGFALLDAGTWHEAHGDHRHYRTAPPRFTDTTFDGSEPGHAVAHDGRVTLFFDGTGEVKTVEQSDLGDAQMSSTDYRSPHAHHGVAVTRADGSLVISRGDDDARTGIAILGPDRRERATSTNCPGVHGEASAAGGVLTFGCEDGVVVVREDTIRKVTAPDAYGRIGNQRGSEQSTVILGDYKTRANLPDDEIERPTRFSLIDTETGDLRLVDLPAGYSFRSLARGPNGEAIVLGTDGFLYVFDASTAQLVAKHQVLAPWREPIDWQEPMASVVVLGDLAYVNDPAQSTIRAVDLATGQTRATADLGVAAAEMVPVSG</sequence>
<evidence type="ECO:0000313" key="3">
    <source>
        <dbReference type="Proteomes" id="UP000035065"/>
    </source>
</evidence>
<feature type="signal peptide" evidence="1">
    <location>
        <begin position="1"/>
        <end position="23"/>
    </location>
</feature>
<dbReference type="PROSITE" id="PS51257">
    <property type="entry name" value="PROKAR_LIPOPROTEIN"/>
    <property type="match status" value="1"/>
</dbReference>
<dbReference type="Gene3D" id="2.130.10.10">
    <property type="entry name" value="YVTN repeat-like/Quinoprotein amine dehydrogenase"/>
    <property type="match status" value="1"/>
</dbReference>
<evidence type="ECO:0000313" key="2">
    <source>
        <dbReference type="EMBL" id="EGD55956.1"/>
    </source>
</evidence>
<keyword evidence="1" id="KW-0732">Signal</keyword>
<evidence type="ECO:0000256" key="1">
    <source>
        <dbReference type="SAM" id="SignalP"/>
    </source>
</evidence>
<dbReference type="eggNOG" id="COG3391">
    <property type="taxonomic scope" value="Bacteria"/>
</dbReference>
<gene>
    <name evidence="2" type="ORF">SCNU_06940</name>
</gene>
<dbReference type="STRING" id="644548.SCNU_06940"/>
<comment type="caution">
    <text evidence="2">The sequence shown here is derived from an EMBL/GenBank/DDBJ whole genome shotgun (WGS) entry which is preliminary data.</text>
</comment>
<dbReference type="AlphaFoldDB" id="F1YH41"/>
<dbReference type="OrthoDB" id="3250815at2"/>
<evidence type="ECO:0008006" key="4">
    <source>
        <dbReference type="Google" id="ProtNLM"/>
    </source>
</evidence>
<keyword evidence="3" id="KW-1185">Reference proteome</keyword>
<dbReference type="SUPFAM" id="SSF50969">
    <property type="entry name" value="YVTN repeat-like/Quinoprotein amine dehydrogenase"/>
    <property type="match status" value="1"/>
</dbReference>
<reference evidence="2 3" key="1">
    <citation type="journal article" date="2011" name="J. Bacteriol.">
        <title>Draft Genome Sequence of Gordonia neofelifaecis NRRL B-59395, a Cholesterol-Degrading Actinomycete.</title>
        <authorList>
            <person name="Ge F."/>
            <person name="Li W."/>
            <person name="Chen G."/>
            <person name="Liu Y."/>
            <person name="Zhang G."/>
            <person name="Yong B."/>
            <person name="Wang Q."/>
            <person name="Wang N."/>
            <person name="Huang Z."/>
            <person name="Li W."/>
            <person name="Wang J."/>
            <person name="Wu C."/>
            <person name="Xie Q."/>
            <person name="Liu G."/>
        </authorList>
    </citation>
    <scope>NUCLEOTIDE SEQUENCE [LARGE SCALE GENOMIC DNA]</scope>
    <source>
        <strain evidence="2 3">NRRL B-59395</strain>
    </source>
</reference>
<dbReference type="Proteomes" id="UP000035065">
    <property type="component" value="Unassembled WGS sequence"/>
</dbReference>
<organism evidence="2 3">
    <name type="scientific">Gordonia neofelifaecis NRRL B-59395</name>
    <dbReference type="NCBI Taxonomy" id="644548"/>
    <lineage>
        <taxon>Bacteria</taxon>
        <taxon>Bacillati</taxon>
        <taxon>Actinomycetota</taxon>
        <taxon>Actinomycetes</taxon>
        <taxon>Mycobacteriales</taxon>
        <taxon>Gordoniaceae</taxon>
        <taxon>Gordonia</taxon>
    </lineage>
</organism>
<feature type="chain" id="PRO_5039283905" description="Secreted protein" evidence="1">
    <location>
        <begin position="24"/>
        <end position="411"/>
    </location>
</feature>
<dbReference type="InterPro" id="IPR011044">
    <property type="entry name" value="Quino_amine_DH_bsu"/>
</dbReference>
<proteinExistence type="predicted"/>
<accession>F1YH41</accession>
<protein>
    <recommendedName>
        <fullName evidence="4">Secreted protein</fullName>
    </recommendedName>
</protein>